<dbReference type="SMART" id="SM00450">
    <property type="entry name" value="RHOD"/>
    <property type="match status" value="1"/>
</dbReference>
<dbReference type="Pfam" id="PF00581">
    <property type="entry name" value="Rhodanese"/>
    <property type="match status" value="1"/>
</dbReference>
<dbReference type="PANTHER" id="PTHR43031:SF1">
    <property type="entry name" value="PYRIDINE NUCLEOTIDE-DISULPHIDE OXIDOREDUCTASE"/>
    <property type="match status" value="1"/>
</dbReference>
<sequence>MSLPATPAAVVSHVLAFPAPTPEQSCDYMAAKLSYHADAWDVAEDLRNGIEAIVVIDTRSAAHYAAGHVPGAVSFPHRTMDAQSTAQLDRSKVYVTYCDGIGCNGSTKGAYKLARLGFQVKEMLGGLDFWIRDGQPVATGPEPGRMPAARPAIECAC</sequence>
<dbReference type="PROSITE" id="PS50206">
    <property type="entry name" value="RHODANESE_3"/>
    <property type="match status" value="1"/>
</dbReference>
<dbReference type="PATRIC" id="fig|1286631.3.peg.2423"/>
<dbReference type="PROSITE" id="PS00380">
    <property type="entry name" value="RHODANESE_1"/>
    <property type="match status" value="1"/>
</dbReference>
<dbReference type="RefSeq" id="WP_037482400.1">
    <property type="nucleotide sequence ID" value="NZ_AZRA01000063.1"/>
</dbReference>
<dbReference type="InterPro" id="IPR001307">
    <property type="entry name" value="Thiosulphate_STrfase_CS"/>
</dbReference>
<dbReference type="InterPro" id="IPR036873">
    <property type="entry name" value="Rhodanese-like_dom_sf"/>
</dbReference>
<dbReference type="EMBL" id="AZRA01000063">
    <property type="protein sequence ID" value="KDB51911.1"/>
    <property type="molecule type" value="Genomic_DNA"/>
</dbReference>
<dbReference type="STRING" id="34103.SAMN05421778_10977"/>
<accession>A0A059KKC4</accession>
<evidence type="ECO:0000313" key="2">
    <source>
        <dbReference type="EMBL" id="KDB51911.1"/>
    </source>
</evidence>
<dbReference type="GO" id="GO:0004792">
    <property type="term" value="F:thiosulfate-cyanide sulfurtransferase activity"/>
    <property type="evidence" value="ECO:0007669"/>
    <property type="project" value="InterPro"/>
</dbReference>
<dbReference type="InterPro" id="IPR001763">
    <property type="entry name" value="Rhodanese-like_dom"/>
</dbReference>
<dbReference type="Proteomes" id="UP000026714">
    <property type="component" value="Unassembled WGS sequence"/>
</dbReference>
<dbReference type="eggNOG" id="COG0607">
    <property type="taxonomic scope" value="Bacteria"/>
</dbReference>
<dbReference type="AlphaFoldDB" id="A0A059KKC4"/>
<evidence type="ECO:0000313" key="3">
    <source>
        <dbReference type="Proteomes" id="UP000026714"/>
    </source>
</evidence>
<organism evidence="2 3">
    <name type="scientific">Sphaerotilus natans subsp. natans DSM 6575</name>
    <dbReference type="NCBI Taxonomy" id="1286631"/>
    <lineage>
        <taxon>Bacteria</taxon>
        <taxon>Pseudomonadati</taxon>
        <taxon>Pseudomonadota</taxon>
        <taxon>Betaproteobacteria</taxon>
        <taxon>Burkholderiales</taxon>
        <taxon>Sphaerotilaceae</taxon>
        <taxon>Sphaerotilus</taxon>
    </lineage>
</organism>
<proteinExistence type="predicted"/>
<gene>
    <name evidence="2" type="ORF">X805_24760</name>
</gene>
<name>A0A059KKC4_9BURK</name>
<feature type="domain" description="Rhodanese" evidence="1">
    <location>
        <begin position="49"/>
        <end position="139"/>
    </location>
</feature>
<evidence type="ECO:0000259" key="1">
    <source>
        <dbReference type="PROSITE" id="PS50206"/>
    </source>
</evidence>
<reference evidence="2 3" key="1">
    <citation type="journal article" date="2014" name="FEMS Microbiol. Ecol.">
        <title>Sphaerotilus natans encrusted with nanoball-shaped Fe(III) oxide minerals formed by nitrate-reducing mixotrophic Fe(II) oxidation.</title>
        <authorList>
            <person name="Park S."/>
            <person name="Kim D.H."/>
            <person name="Lee J.H."/>
            <person name="Hur H.G."/>
        </authorList>
    </citation>
    <scope>NUCLEOTIDE SEQUENCE [LARGE SCALE GENOMIC DNA]</scope>
    <source>
        <strain evidence="2 3">DSM 6575</strain>
    </source>
</reference>
<dbReference type="Gene3D" id="3.40.250.10">
    <property type="entry name" value="Rhodanese-like domain"/>
    <property type="match status" value="1"/>
</dbReference>
<dbReference type="InterPro" id="IPR050229">
    <property type="entry name" value="GlpE_sulfurtransferase"/>
</dbReference>
<keyword evidence="3" id="KW-1185">Reference proteome</keyword>
<dbReference type="PANTHER" id="PTHR43031">
    <property type="entry name" value="FAD-DEPENDENT OXIDOREDUCTASE"/>
    <property type="match status" value="1"/>
</dbReference>
<dbReference type="SUPFAM" id="SSF52821">
    <property type="entry name" value="Rhodanese/Cell cycle control phosphatase"/>
    <property type="match status" value="1"/>
</dbReference>
<comment type="caution">
    <text evidence="2">The sequence shown here is derived from an EMBL/GenBank/DDBJ whole genome shotgun (WGS) entry which is preliminary data.</text>
</comment>
<protein>
    <recommendedName>
        <fullName evidence="1">Rhodanese domain-containing protein</fullName>
    </recommendedName>
</protein>